<gene>
    <name evidence="5" type="ORF">GCM10009125_02520</name>
</gene>
<dbReference type="SMART" id="SM01134">
    <property type="entry name" value="DeoRC"/>
    <property type="match status" value="1"/>
</dbReference>
<dbReference type="InterPro" id="IPR014036">
    <property type="entry name" value="DeoR-like_C"/>
</dbReference>
<evidence type="ECO:0000256" key="3">
    <source>
        <dbReference type="ARBA" id="ARBA00023163"/>
    </source>
</evidence>
<proteinExistence type="predicted"/>
<dbReference type="Pfam" id="PF00455">
    <property type="entry name" value="DeoRC"/>
    <property type="match status" value="1"/>
</dbReference>
<dbReference type="EMBL" id="BAAAFN010000004">
    <property type="protein sequence ID" value="GAA0217065.1"/>
    <property type="molecule type" value="Genomic_DNA"/>
</dbReference>
<reference evidence="6" key="1">
    <citation type="journal article" date="2019" name="Int. J. Syst. Evol. Microbiol.">
        <title>The Global Catalogue of Microorganisms (GCM) 10K type strain sequencing project: providing services to taxonomists for standard genome sequencing and annotation.</title>
        <authorList>
            <consortium name="The Broad Institute Genomics Platform"/>
            <consortium name="The Broad Institute Genome Sequencing Center for Infectious Disease"/>
            <person name="Wu L."/>
            <person name="Ma J."/>
        </authorList>
    </citation>
    <scope>NUCLEOTIDE SEQUENCE [LARGE SCALE GENOMIC DNA]</scope>
    <source>
        <strain evidence="6">JCM 16240</strain>
    </source>
</reference>
<keyword evidence="3" id="KW-0804">Transcription</keyword>
<protein>
    <submittedName>
        <fullName evidence="5">DeoR/GlpR family DNA-binding transcription regulator</fullName>
    </submittedName>
</protein>
<evidence type="ECO:0000313" key="6">
    <source>
        <dbReference type="Proteomes" id="UP001501176"/>
    </source>
</evidence>
<dbReference type="InterPro" id="IPR036390">
    <property type="entry name" value="WH_DNA-bd_sf"/>
</dbReference>
<keyword evidence="1" id="KW-0805">Transcription regulation</keyword>
<dbReference type="PRINTS" id="PR00037">
    <property type="entry name" value="HTHLACR"/>
</dbReference>
<keyword evidence="6" id="KW-1185">Reference proteome</keyword>
<dbReference type="SMART" id="SM00420">
    <property type="entry name" value="HTH_DEOR"/>
    <property type="match status" value="1"/>
</dbReference>
<dbReference type="SUPFAM" id="SSF100950">
    <property type="entry name" value="NagB/RpiA/CoA transferase-like"/>
    <property type="match status" value="1"/>
</dbReference>
<feature type="domain" description="HTH deoR-type" evidence="4">
    <location>
        <begin position="3"/>
        <end position="58"/>
    </location>
</feature>
<dbReference type="PROSITE" id="PS51000">
    <property type="entry name" value="HTH_DEOR_2"/>
    <property type="match status" value="1"/>
</dbReference>
<dbReference type="RefSeq" id="WP_325127198.1">
    <property type="nucleotide sequence ID" value="NZ_BAAAFN010000004.1"/>
</dbReference>
<evidence type="ECO:0000313" key="5">
    <source>
        <dbReference type="EMBL" id="GAA0217065.1"/>
    </source>
</evidence>
<organism evidence="5 6">
    <name type="scientific">Castellaniella daejeonensis</name>
    <dbReference type="NCBI Taxonomy" id="659013"/>
    <lineage>
        <taxon>Bacteria</taxon>
        <taxon>Pseudomonadati</taxon>
        <taxon>Pseudomonadota</taxon>
        <taxon>Betaproteobacteria</taxon>
        <taxon>Burkholderiales</taxon>
        <taxon>Alcaligenaceae</taxon>
        <taxon>Castellaniella</taxon>
    </lineage>
</organism>
<dbReference type="InterPro" id="IPR037171">
    <property type="entry name" value="NagB/RpiA_transferase-like"/>
</dbReference>
<dbReference type="InterPro" id="IPR018356">
    <property type="entry name" value="Tscrpt_reg_HTH_DeoR_CS"/>
</dbReference>
<dbReference type="Gene3D" id="1.10.10.10">
    <property type="entry name" value="Winged helix-like DNA-binding domain superfamily/Winged helix DNA-binding domain"/>
    <property type="match status" value="1"/>
</dbReference>
<evidence type="ECO:0000256" key="2">
    <source>
        <dbReference type="ARBA" id="ARBA00023125"/>
    </source>
</evidence>
<dbReference type="Proteomes" id="UP001501176">
    <property type="component" value="Unassembled WGS sequence"/>
</dbReference>
<dbReference type="PANTHER" id="PTHR30363">
    <property type="entry name" value="HTH-TYPE TRANSCRIPTIONAL REGULATOR SRLR-RELATED"/>
    <property type="match status" value="1"/>
</dbReference>
<keyword evidence="2 5" id="KW-0238">DNA-binding</keyword>
<dbReference type="PANTHER" id="PTHR30363:SF44">
    <property type="entry name" value="AGA OPERON TRANSCRIPTIONAL REPRESSOR-RELATED"/>
    <property type="match status" value="1"/>
</dbReference>
<dbReference type="Pfam" id="PF08220">
    <property type="entry name" value="HTH_DeoR"/>
    <property type="match status" value="1"/>
</dbReference>
<dbReference type="InterPro" id="IPR050313">
    <property type="entry name" value="Carb_Metab_HTH_regulators"/>
</dbReference>
<sequence length="255" mass="27566">MWSEARHQKIRMLLQRHGRITTEDAIGELGVSRETVRRDFLALEALGLLQRVHGGAVYLSDEPPIDKRNTIHIAAKQAIARAAAQRLRPPVTLFMDAGSTTTLLARELARLSGLTLITNSLSAAACFTENPGSTDNQIIILPGVLNTALSSTSGASTILQIQTFHADIALLSPVAVNARQGAASFLHDEALIARAMSEGAAETWILADHSKIGASSRETYCPPERIGRLFCNHQARQTEGFEALRKKVGEVVLVS</sequence>
<dbReference type="PROSITE" id="PS00894">
    <property type="entry name" value="HTH_DEOR_1"/>
    <property type="match status" value="1"/>
</dbReference>
<evidence type="ECO:0000259" key="4">
    <source>
        <dbReference type="PROSITE" id="PS51000"/>
    </source>
</evidence>
<accession>A0ABP3CW94</accession>
<dbReference type="InterPro" id="IPR036388">
    <property type="entry name" value="WH-like_DNA-bd_sf"/>
</dbReference>
<dbReference type="InterPro" id="IPR001034">
    <property type="entry name" value="DeoR_HTH"/>
</dbReference>
<dbReference type="GO" id="GO:0003677">
    <property type="term" value="F:DNA binding"/>
    <property type="evidence" value="ECO:0007669"/>
    <property type="project" value="UniProtKB-KW"/>
</dbReference>
<dbReference type="SUPFAM" id="SSF46785">
    <property type="entry name" value="Winged helix' DNA-binding domain"/>
    <property type="match status" value="1"/>
</dbReference>
<evidence type="ECO:0000256" key="1">
    <source>
        <dbReference type="ARBA" id="ARBA00023015"/>
    </source>
</evidence>
<name>A0ABP3CW94_9BURK</name>
<comment type="caution">
    <text evidence="5">The sequence shown here is derived from an EMBL/GenBank/DDBJ whole genome shotgun (WGS) entry which is preliminary data.</text>
</comment>